<dbReference type="InterPro" id="IPR055370">
    <property type="entry name" value="Lsr2_DNA-bd"/>
</dbReference>
<dbReference type="GO" id="GO:0003677">
    <property type="term" value="F:DNA binding"/>
    <property type="evidence" value="ECO:0007669"/>
    <property type="project" value="UniProtKB-KW"/>
</dbReference>
<feature type="domain" description="Lsr2 DNA-binding" evidence="2">
    <location>
        <begin position="14"/>
        <end position="49"/>
    </location>
</feature>
<evidence type="ECO:0000313" key="3">
    <source>
        <dbReference type="EMBL" id="RIT29564.1"/>
    </source>
</evidence>
<keyword evidence="1" id="KW-0238">DNA-binding</keyword>
<dbReference type="Proteomes" id="UP000284557">
    <property type="component" value="Unassembled WGS sequence"/>
</dbReference>
<dbReference type="Pfam" id="PF23359">
    <property type="entry name" value="Lsr2_DNA-bd"/>
    <property type="match status" value="1"/>
</dbReference>
<evidence type="ECO:0000313" key="4">
    <source>
        <dbReference type="Proteomes" id="UP000284557"/>
    </source>
</evidence>
<reference evidence="3 4" key="1">
    <citation type="submission" date="2018-08" db="EMBL/GenBank/DDBJ databases">
        <title>Linezolid Resistance in Mycobacterium abscessus: MIC Distribution and Comprehensive Investigation of Resistance Mechanisms.</title>
        <authorList>
            <person name="Ye M."/>
            <person name="Xu L."/>
            <person name="Zou Y."/>
            <person name="Li B."/>
            <person name="Guo Q."/>
            <person name="Zhang Y."/>
            <person name="Zhan M."/>
            <person name="Xu B."/>
            <person name="Yu F."/>
            <person name="Zhang Z."/>
            <person name="Chu H."/>
        </authorList>
    </citation>
    <scope>NUCLEOTIDE SEQUENCE [LARGE SCALE GENOMIC DNA]</scope>
    <source>
        <strain evidence="3 4">G143</strain>
    </source>
</reference>
<dbReference type="EMBL" id="QXBN01000030">
    <property type="protein sequence ID" value="RIT29564.1"/>
    <property type="molecule type" value="Genomic_DNA"/>
</dbReference>
<accession>A0ABD7HHA2</accession>
<dbReference type="Gene3D" id="4.10.320.10">
    <property type="entry name" value="E3-binding domain"/>
    <property type="match status" value="1"/>
</dbReference>
<evidence type="ECO:0000256" key="1">
    <source>
        <dbReference type="ARBA" id="ARBA00023125"/>
    </source>
</evidence>
<dbReference type="AlphaFoldDB" id="A0ABD7HHA2"/>
<organism evidence="3 4">
    <name type="scientific">Mycobacteroides abscessus</name>
    <dbReference type="NCBI Taxonomy" id="36809"/>
    <lineage>
        <taxon>Bacteria</taxon>
        <taxon>Bacillati</taxon>
        <taxon>Actinomycetota</taxon>
        <taxon>Actinomycetes</taxon>
        <taxon>Mycobacteriales</taxon>
        <taxon>Mycobacteriaceae</taxon>
        <taxon>Mycobacteroides</taxon>
    </lineage>
</organism>
<gene>
    <name evidence="3" type="ORF">D2E76_24900</name>
</gene>
<evidence type="ECO:0000259" key="2">
    <source>
        <dbReference type="Pfam" id="PF23359"/>
    </source>
</evidence>
<dbReference type="InterPro" id="IPR036625">
    <property type="entry name" value="E3-bd_dom_sf"/>
</dbReference>
<comment type="caution">
    <text evidence="3">The sequence shown here is derived from an EMBL/GenBank/DDBJ whole genome shotgun (WGS) entry which is preliminary data.</text>
</comment>
<sequence>MSVKVRANVYSAVSKELLAEIRAWAHKKGYEVSDRGRIKAEIVEAFEAAQ</sequence>
<proteinExistence type="predicted"/>
<protein>
    <recommendedName>
        <fullName evidence="2">Lsr2 DNA-binding domain-containing protein</fullName>
    </recommendedName>
</protein>
<name>A0ABD7HHA2_9MYCO</name>